<evidence type="ECO:0000313" key="3">
    <source>
        <dbReference type="EMBL" id="GAA51072.1"/>
    </source>
</evidence>
<protein>
    <submittedName>
        <fullName evidence="3">Peptidyl-prolyl cis-trans isomerase D</fullName>
    </submittedName>
</protein>
<organism evidence="3 4">
    <name type="scientific">Clonorchis sinensis</name>
    <name type="common">Chinese liver fluke</name>
    <dbReference type="NCBI Taxonomy" id="79923"/>
    <lineage>
        <taxon>Eukaryota</taxon>
        <taxon>Metazoa</taxon>
        <taxon>Spiralia</taxon>
        <taxon>Lophotrochozoa</taxon>
        <taxon>Platyhelminthes</taxon>
        <taxon>Trematoda</taxon>
        <taxon>Digenea</taxon>
        <taxon>Opisthorchiida</taxon>
        <taxon>Opisthorchiata</taxon>
        <taxon>Opisthorchiidae</taxon>
        <taxon>Clonorchis</taxon>
    </lineage>
</organism>
<evidence type="ECO:0000256" key="1">
    <source>
        <dbReference type="SAM" id="MobiDB-lite"/>
    </source>
</evidence>
<sequence>MAVSLASVSRMHLPAVVDMSGGVKIGDEDYAQSRLSKAVLYSSAYLNIRTFSVSRWREALIAANQGHEYGYLMAAPNKCCILWTAENRGLVDIRCEIIQTKHKFVYGFTRELIPLLEPFQLRQAAVRFARCTLHKFAMPKQKFRTRCFLDITIDGAPSSSLLSVSVYHSCQLVALYSNSSMTCARRQRKTLRSYVKGSRCTTREVYFIGLSRGSWCKVGISATGTVLVVSPSMEERLPTSAFQHHMIDPSYFQWQTVVQTQMVHSFSCKQRHCYIVLFRTTAPAPHLDGKHVVFGHVLSGEDVVRKIEAVPISDTKTHRPVKPIVIDACGELVPVKSLKGISSPFLTNPDVSASDEVECSVRPEEIPEVPPPRFLYRGTLEADKKPEIQSKRDQSPKWALQTATQRKSVTSHNEFNILPSRHIAEAVGRELMRASRERQGDRSGRKVKGRGRLYPSPPTSNNNLMPHRPSRGAISRVALLAAYSRTETRIQDPTPSVSTRFRLCTSGVAEVVQLSTFRCLTVMQPEGSTRTGILPGCPNPDRGGRVRTTDLPKAKEMEEAQKAGNARGVFQLICATSPRKPPVNETIKDQKGRTLDRERLDLWAEYFEQQLSWPPTATCLEPTFDVEPLTVNVEPPKASEVYDCICFLKRHLASACDKNLVDLEYANDIVLIFEEEEKAQVFLDGLIKFIPSFGMHFAPAKSMVMPLDIQSLITPLSIQGECYRSRSGSRDRSVTPPHWRQASQNTQRMDKDGWQMWHEQRAQQRMKKARIVSDTHCPSTTIGFQTNRDPVSAPVTNSVDHMETELLQVAVDRTQSDFRLSSKAFLAWCRSQALVISVSFLRNKRSDNADVIVE</sequence>
<feature type="region of interest" description="Disordered" evidence="1">
    <location>
        <begin position="434"/>
        <end position="469"/>
    </location>
</feature>
<dbReference type="PROSITE" id="PS50072">
    <property type="entry name" value="CSA_PPIASE_2"/>
    <property type="match status" value="1"/>
</dbReference>
<reference key="2">
    <citation type="submission" date="2011-10" db="EMBL/GenBank/DDBJ databases">
        <title>The genome and transcriptome sequence of Clonorchis sinensis provide insights into the carcinogenic liver fluke.</title>
        <authorList>
            <person name="Wang X."/>
            <person name="Huang Y."/>
            <person name="Chen W."/>
            <person name="Liu H."/>
            <person name="Guo L."/>
            <person name="Chen Y."/>
            <person name="Luo F."/>
            <person name="Zhou W."/>
            <person name="Sun J."/>
            <person name="Mao Q."/>
            <person name="Liang P."/>
            <person name="Zhou C."/>
            <person name="Tian Y."/>
            <person name="Men J."/>
            <person name="Lv X."/>
            <person name="Huang L."/>
            <person name="Zhou J."/>
            <person name="Hu Y."/>
            <person name="Li R."/>
            <person name="Zhang F."/>
            <person name="Lei H."/>
            <person name="Li X."/>
            <person name="Hu X."/>
            <person name="Liang C."/>
            <person name="Xu J."/>
            <person name="Wu Z."/>
            <person name="Yu X."/>
        </authorList>
    </citation>
    <scope>NUCLEOTIDE SEQUENCE</scope>
    <source>
        <strain>Henan</strain>
    </source>
</reference>
<reference evidence="3" key="1">
    <citation type="journal article" date="2011" name="Genome Biol.">
        <title>The draft genome of the carcinogenic human liver fluke Clonorchis sinensis.</title>
        <authorList>
            <person name="Wang X."/>
            <person name="Chen W."/>
            <person name="Huang Y."/>
            <person name="Sun J."/>
            <person name="Men J."/>
            <person name="Liu H."/>
            <person name="Luo F."/>
            <person name="Guo L."/>
            <person name="Lv X."/>
            <person name="Deng C."/>
            <person name="Zhou C."/>
            <person name="Fan Y."/>
            <person name="Li X."/>
            <person name="Huang L."/>
            <person name="Hu Y."/>
            <person name="Liang C."/>
            <person name="Hu X."/>
            <person name="Xu J."/>
            <person name="Yu X."/>
        </authorList>
    </citation>
    <scope>NUCLEOTIDE SEQUENCE [LARGE SCALE GENOMIC DNA]</scope>
    <source>
        <strain evidence="3">Henan</strain>
    </source>
</reference>
<evidence type="ECO:0000313" key="4">
    <source>
        <dbReference type="Proteomes" id="UP000008909"/>
    </source>
</evidence>
<evidence type="ECO:0000259" key="2">
    <source>
        <dbReference type="PROSITE" id="PS50072"/>
    </source>
</evidence>
<keyword evidence="4" id="KW-1185">Reference proteome</keyword>
<feature type="compositionally biased region" description="Basic and acidic residues" evidence="1">
    <location>
        <begin position="434"/>
        <end position="444"/>
    </location>
</feature>
<dbReference type="SUPFAM" id="SSF50891">
    <property type="entry name" value="Cyclophilin-like"/>
    <property type="match status" value="1"/>
</dbReference>
<dbReference type="EMBL" id="DF143110">
    <property type="protein sequence ID" value="GAA51072.1"/>
    <property type="molecule type" value="Genomic_DNA"/>
</dbReference>
<accession>G7YDN8</accession>
<dbReference type="Proteomes" id="UP000008909">
    <property type="component" value="Unassembled WGS sequence"/>
</dbReference>
<dbReference type="AlphaFoldDB" id="G7YDN8"/>
<dbReference type="InterPro" id="IPR002130">
    <property type="entry name" value="Cyclophilin-type_PPIase_dom"/>
</dbReference>
<proteinExistence type="predicted"/>
<keyword evidence="3" id="KW-0413">Isomerase</keyword>
<name>G7YDN8_CLOSI</name>
<dbReference type="Gene3D" id="2.40.100.10">
    <property type="entry name" value="Cyclophilin-like"/>
    <property type="match status" value="1"/>
</dbReference>
<feature type="domain" description="PPIase cyclophilin-type" evidence="2">
    <location>
        <begin position="277"/>
        <end position="331"/>
    </location>
</feature>
<dbReference type="Pfam" id="PF00160">
    <property type="entry name" value="Pro_isomerase"/>
    <property type="match status" value="1"/>
</dbReference>
<dbReference type="InterPro" id="IPR029000">
    <property type="entry name" value="Cyclophilin-like_dom_sf"/>
</dbReference>
<feature type="region of interest" description="Disordered" evidence="1">
    <location>
        <begin position="727"/>
        <end position="750"/>
    </location>
</feature>
<gene>
    <name evidence="3" type="ORF">CLF_105531</name>
</gene>
<dbReference type="GO" id="GO:0003755">
    <property type="term" value="F:peptidyl-prolyl cis-trans isomerase activity"/>
    <property type="evidence" value="ECO:0007669"/>
    <property type="project" value="InterPro"/>
</dbReference>